<keyword evidence="2" id="KW-1185">Reference proteome</keyword>
<reference evidence="1" key="1">
    <citation type="submission" date="2021-03" db="EMBL/GenBank/DDBJ databases">
        <title>Antimicrobial resistance genes in bacteria isolated from Japanese honey, and their potential for conferring macrolide and lincosamide resistance in the American foulbrood pathogen Paenibacillus larvae.</title>
        <authorList>
            <person name="Okamoto M."/>
            <person name="Kumagai M."/>
            <person name="Kanamori H."/>
            <person name="Takamatsu D."/>
        </authorList>
    </citation>
    <scope>NUCLEOTIDE SEQUENCE</scope>
    <source>
        <strain evidence="1">J40TS1</strain>
    </source>
</reference>
<dbReference type="Proteomes" id="UP000683139">
    <property type="component" value="Unassembled WGS sequence"/>
</dbReference>
<organism evidence="1 2">
    <name type="scientific">Paenibacillus montaniterrae</name>
    <dbReference type="NCBI Taxonomy" id="429341"/>
    <lineage>
        <taxon>Bacteria</taxon>
        <taxon>Bacillati</taxon>
        <taxon>Bacillota</taxon>
        <taxon>Bacilli</taxon>
        <taxon>Bacillales</taxon>
        <taxon>Paenibacillaceae</taxon>
        <taxon>Paenibacillus</taxon>
    </lineage>
</organism>
<accession>A0A919YRZ3</accession>
<evidence type="ECO:0000313" key="1">
    <source>
        <dbReference type="EMBL" id="GIP18355.1"/>
    </source>
</evidence>
<gene>
    <name evidence="1" type="ORF">J40TS1_39970</name>
</gene>
<dbReference type="EMBL" id="BOSE01000008">
    <property type="protein sequence ID" value="GIP18355.1"/>
    <property type="molecule type" value="Genomic_DNA"/>
</dbReference>
<proteinExistence type="predicted"/>
<comment type="caution">
    <text evidence="1">The sequence shown here is derived from an EMBL/GenBank/DDBJ whole genome shotgun (WGS) entry which is preliminary data.</text>
</comment>
<name>A0A919YRZ3_9BACL</name>
<sequence>MDYIEANLADNISYDEIAASLCYPVLRSKGAVNEQNRSFVSHRAGAARQAGGTCRRFGGTI</sequence>
<evidence type="ECO:0000313" key="2">
    <source>
        <dbReference type="Proteomes" id="UP000683139"/>
    </source>
</evidence>
<protein>
    <submittedName>
        <fullName evidence="1">Uncharacterized protein</fullName>
    </submittedName>
</protein>
<dbReference type="AlphaFoldDB" id="A0A919YRZ3"/>